<dbReference type="EMBL" id="SDHZ01000001">
    <property type="protein sequence ID" value="RXK86377.1"/>
    <property type="molecule type" value="Genomic_DNA"/>
</dbReference>
<reference evidence="1 2" key="1">
    <citation type="submission" date="2019-01" db="EMBL/GenBank/DDBJ databases">
        <title>Filimonas sp. strain TTM-71.</title>
        <authorList>
            <person name="Chen W.-M."/>
        </authorList>
    </citation>
    <scope>NUCLEOTIDE SEQUENCE [LARGE SCALE GENOMIC DNA]</scope>
    <source>
        <strain evidence="1 2">TTM-71</strain>
    </source>
</reference>
<comment type="caution">
    <text evidence="1">The sequence shown here is derived from an EMBL/GenBank/DDBJ whole genome shotgun (WGS) entry which is preliminary data.</text>
</comment>
<name>A0A4Q1DAG4_9BACT</name>
<evidence type="ECO:0000313" key="2">
    <source>
        <dbReference type="Proteomes" id="UP000290545"/>
    </source>
</evidence>
<sequence length="308" mass="34890">MLLVLKKIILKVISTLIRHFLIGILFISIPRLVFAQSDSATKHSGKPKIYLVGAVHSMHFNPGFHYSVNDLLEQVIQLKPNVVCGEITPEAFEKDMEGYYPVEAAFLAEMATKHKYSFIPADWRIDASTQALAASIFPKDIENRQSDIDSSYLDGINKFNGASLYDFIHAPESVGLMDSLFEKVVGSNPVSEIAMGSWHERNRRIVENSLKYLNDSSVVVFVFGAAHVPQIKRQLEALGFHAEIPKRLFIPSDNLKISQQVINRWKKNLSQLTRIRDQTINNSYDNYQKVISSNRIAELTKTLELVKQ</sequence>
<proteinExistence type="predicted"/>
<evidence type="ECO:0000313" key="1">
    <source>
        <dbReference type="EMBL" id="RXK86377.1"/>
    </source>
</evidence>
<dbReference type="OrthoDB" id="7403447at2"/>
<dbReference type="Proteomes" id="UP000290545">
    <property type="component" value="Unassembled WGS sequence"/>
</dbReference>
<organism evidence="1 2">
    <name type="scientific">Filimonas effusa</name>
    <dbReference type="NCBI Taxonomy" id="2508721"/>
    <lineage>
        <taxon>Bacteria</taxon>
        <taxon>Pseudomonadati</taxon>
        <taxon>Bacteroidota</taxon>
        <taxon>Chitinophagia</taxon>
        <taxon>Chitinophagales</taxon>
        <taxon>Chitinophagaceae</taxon>
        <taxon>Filimonas</taxon>
    </lineage>
</organism>
<protein>
    <submittedName>
        <fullName evidence="1">Uncharacterized protein</fullName>
    </submittedName>
</protein>
<dbReference type="AlphaFoldDB" id="A0A4Q1DAG4"/>
<accession>A0A4Q1DAG4</accession>
<dbReference type="RefSeq" id="WP_129002127.1">
    <property type="nucleotide sequence ID" value="NZ_SDHZ01000001.1"/>
</dbReference>
<gene>
    <name evidence="1" type="ORF">ESB13_06115</name>
</gene>
<keyword evidence="2" id="KW-1185">Reference proteome</keyword>